<keyword evidence="1" id="KW-0732">Signal</keyword>
<gene>
    <name evidence="2" type="ORF">LGH70_04735</name>
</gene>
<dbReference type="EMBL" id="JAJADQ010000002">
    <property type="protein sequence ID" value="MCB2376874.1"/>
    <property type="molecule type" value="Genomic_DNA"/>
</dbReference>
<protein>
    <recommendedName>
        <fullName evidence="4">Intracellular proteinase inhibitor BsuPI domain-containing protein</fullName>
    </recommendedName>
</protein>
<reference evidence="2" key="1">
    <citation type="submission" date="2021-10" db="EMBL/GenBank/DDBJ databases">
        <authorList>
            <person name="Dean J.D."/>
            <person name="Kim M.K."/>
            <person name="Newey C.N."/>
            <person name="Stoker T.S."/>
            <person name="Thompson D.W."/>
            <person name="Grose J.H."/>
        </authorList>
    </citation>
    <scope>NUCLEOTIDE SEQUENCE</scope>
    <source>
        <strain evidence="2">BT635</strain>
    </source>
</reference>
<accession>A0ABS8A9H4</accession>
<dbReference type="Proteomes" id="UP001165297">
    <property type="component" value="Unassembled WGS sequence"/>
</dbReference>
<name>A0ABS8A9H4_9BACT</name>
<feature type="signal peptide" evidence="1">
    <location>
        <begin position="1"/>
        <end position="19"/>
    </location>
</feature>
<evidence type="ECO:0000313" key="2">
    <source>
        <dbReference type="EMBL" id="MCB2376874.1"/>
    </source>
</evidence>
<evidence type="ECO:0000256" key="1">
    <source>
        <dbReference type="SAM" id="SignalP"/>
    </source>
</evidence>
<organism evidence="2 3">
    <name type="scientific">Hymenobacter nitidus</name>
    <dbReference type="NCBI Taxonomy" id="2880929"/>
    <lineage>
        <taxon>Bacteria</taxon>
        <taxon>Pseudomonadati</taxon>
        <taxon>Bacteroidota</taxon>
        <taxon>Cytophagia</taxon>
        <taxon>Cytophagales</taxon>
        <taxon>Hymenobacteraceae</taxon>
        <taxon>Hymenobacter</taxon>
    </lineage>
</organism>
<feature type="chain" id="PRO_5045994161" description="Intracellular proteinase inhibitor BsuPI domain-containing protein" evidence="1">
    <location>
        <begin position="20"/>
        <end position="155"/>
    </location>
</feature>
<sequence>MLNVRSLLWSLLLTLPVGACDTLFGREISRLPVNAISTEGHEVLRETTLQLQKDESVALWSDMDMEYEGEAPVRFQVLILKNGAQFRQLEIDPTEKNVSVAEVKTSINGKTSWSFSGKNGEVSIPETAKYTFKARLVAASNPTLQIKKAELVLKQ</sequence>
<keyword evidence="3" id="KW-1185">Reference proteome</keyword>
<evidence type="ECO:0000313" key="3">
    <source>
        <dbReference type="Proteomes" id="UP001165297"/>
    </source>
</evidence>
<comment type="caution">
    <text evidence="2">The sequence shown here is derived from an EMBL/GenBank/DDBJ whole genome shotgun (WGS) entry which is preliminary data.</text>
</comment>
<proteinExistence type="predicted"/>
<evidence type="ECO:0008006" key="4">
    <source>
        <dbReference type="Google" id="ProtNLM"/>
    </source>
</evidence>